<feature type="binding site" evidence="8">
    <location>
        <position position="138"/>
    </location>
    <ligand>
        <name>ATP</name>
        <dbReference type="ChEBI" id="CHEBI:30616"/>
    </ligand>
</feature>
<evidence type="ECO:0000256" key="3">
    <source>
        <dbReference type="ARBA" id="ARBA00022695"/>
    </source>
</evidence>
<dbReference type="InterPro" id="IPR003846">
    <property type="entry name" value="SelO"/>
</dbReference>
<feature type="binding site" evidence="8">
    <location>
        <position position="274"/>
    </location>
    <ligand>
        <name>ATP</name>
        <dbReference type="ChEBI" id="CHEBI:30616"/>
    </ligand>
</feature>
<evidence type="ECO:0000313" key="10">
    <source>
        <dbReference type="EMBL" id="PXW97990.1"/>
    </source>
</evidence>
<comment type="caution">
    <text evidence="10">The sequence shown here is derived from an EMBL/GenBank/DDBJ whole genome shotgun (WGS) entry which is preliminary data.</text>
</comment>
<protein>
    <recommendedName>
        <fullName evidence="8">Protein nucleotidyltransferase YdiU</fullName>
        <ecNumber evidence="8">2.7.7.-</ecNumber>
    </recommendedName>
    <alternativeName>
        <fullName evidence="8">Protein adenylyltransferase YdiU</fullName>
        <ecNumber evidence="8">2.7.7.108</ecNumber>
    </alternativeName>
    <alternativeName>
        <fullName evidence="8">Protein uridylyltransferase YdiU</fullName>
        <ecNumber evidence="8">2.7.7.-</ecNumber>
    </alternativeName>
</protein>
<feature type="binding site" evidence="8">
    <location>
        <position position="274"/>
    </location>
    <ligand>
        <name>Mg(2+)</name>
        <dbReference type="ChEBI" id="CHEBI:18420"/>
    </ligand>
</feature>
<evidence type="ECO:0000256" key="4">
    <source>
        <dbReference type="ARBA" id="ARBA00022723"/>
    </source>
</evidence>
<dbReference type="PANTHER" id="PTHR32057">
    <property type="entry name" value="PROTEIN ADENYLYLTRANSFERASE SELO, MITOCHONDRIAL"/>
    <property type="match status" value="1"/>
</dbReference>
<keyword evidence="7 8" id="KW-0460">Magnesium</keyword>
<dbReference type="GO" id="GO:0030145">
    <property type="term" value="F:manganese ion binding"/>
    <property type="evidence" value="ECO:0007669"/>
    <property type="project" value="UniProtKB-UniRule"/>
</dbReference>
<dbReference type="RefSeq" id="WP_110399568.1">
    <property type="nucleotide sequence ID" value="NZ_QJJS01000003.1"/>
</dbReference>
<feature type="binding site" evidence="8">
    <location>
        <position position="105"/>
    </location>
    <ligand>
        <name>ATP</name>
        <dbReference type="ChEBI" id="CHEBI:30616"/>
    </ligand>
</feature>
<accession>A0A318H3H1</accession>
<dbReference type="NCBIfam" id="NF000658">
    <property type="entry name" value="PRK00029.1"/>
    <property type="match status" value="1"/>
</dbReference>
<comment type="catalytic activity">
    <reaction evidence="8">
        <text>L-tyrosyl-[protein] + ATP = O-(5'-adenylyl)-L-tyrosyl-[protein] + diphosphate</text>
        <dbReference type="Rhea" id="RHEA:54288"/>
        <dbReference type="Rhea" id="RHEA-COMP:10136"/>
        <dbReference type="Rhea" id="RHEA-COMP:13846"/>
        <dbReference type="ChEBI" id="CHEBI:30616"/>
        <dbReference type="ChEBI" id="CHEBI:33019"/>
        <dbReference type="ChEBI" id="CHEBI:46858"/>
        <dbReference type="ChEBI" id="CHEBI:83624"/>
        <dbReference type="EC" id="2.7.7.108"/>
    </reaction>
</comment>
<dbReference type="GO" id="GO:0005524">
    <property type="term" value="F:ATP binding"/>
    <property type="evidence" value="ECO:0007669"/>
    <property type="project" value="UniProtKB-UniRule"/>
</dbReference>
<gene>
    <name evidence="8" type="primary">ydiU</name>
    <name evidence="8" type="synonym">selO</name>
    <name evidence="10" type="ORF">C7444_10381</name>
</gene>
<sequence length="501" mass="54792">MNAPSFDPALQTAGFDPARLSWLNRYAALGERFGTPQAALGLPGARWVARSDGLAASLGWPADWSEHPDTLAVLSGTGRWPGMAPMATVYGGHQFGVWAGQLGDGRALLLGEIDSAAGPQELQLKGSGPTPYSRRGDGRAVLRSSVREFLCSEAMHGLGIPTTRALALTASDLPVMRERMETAAVVTRMAPSFLRFGHFEHFCHHGQHEALRTLADFVLQHHYPQCLDAPVPVAAMLAEVSRRTADLLADWQAVGFCHGVMNTDNMSMLGLTIDYGPFGFLDGFDPGHICNHSDDRGRYAYARQPQVAYWNLHALAQALLPLVGDGGETLAEAVGHYRDRFPVALAARMADKFGLQDHRDEDGELINDALRLLAGERVDYTLFFRRLSDFGASATADAALADLFVDRDAWQAWAQRYRDRLALDAGDAAARRARLLAVNPKYVLRNHLAEQAIRQAQAGDFSEVQRLHRLLQHPFDEQPEHEADAGLPPDWASGLEISCSS</sequence>
<dbReference type="HAMAP" id="MF_00692">
    <property type="entry name" value="SelO"/>
    <property type="match status" value="1"/>
</dbReference>
<dbReference type="EMBL" id="QJJS01000003">
    <property type="protein sequence ID" value="PXW97990.1"/>
    <property type="molecule type" value="Genomic_DNA"/>
</dbReference>
<feature type="active site" description="Proton acceptor" evidence="8">
    <location>
        <position position="264"/>
    </location>
</feature>
<dbReference type="Proteomes" id="UP000247811">
    <property type="component" value="Unassembled WGS sequence"/>
</dbReference>
<keyword evidence="2 8" id="KW-0808">Transferase</keyword>
<dbReference type="EC" id="2.7.7.-" evidence="8"/>
<comment type="catalytic activity">
    <reaction evidence="8">
        <text>L-histidyl-[protein] + UTP = N(tele)-(5'-uridylyl)-L-histidyl-[protein] + diphosphate</text>
        <dbReference type="Rhea" id="RHEA:83891"/>
        <dbReference type="Rhea" id="RHEA-COMP:9745"/>
        <dbReference type="Rhea" id="RHEA-COMP:20239"/>
        <dbReference type="ChEBI" id="CHEBI:29979"/>
        <dbReference type="ChEBI" id="CHEBI:33019"/>
        <dbReference type="ChEBI" id="CHEBI:46398"/>
        <dbReference type="ChEBI" id="CHEBI:233474"/>
    </reaction>
</comment>
<keyword evidence="8" id="KW-0464">Manganese</keyword>
<proteinExistence type="inferred from homology"/>
<evidence type="ECO:0000256" key="9">
    <source>
        <dbReference type="SAM" id="MobiDB-lite"/>
    </source>
</evidence>
<dbReference type="Pfam" id="PF02696">
    <property type="entry name" value="SelO"/>
    <property type="match status" value="1"/>
</dbReference>
<comment type="catalytic activity">
    <reaction evidence="8">
        <text>L-tyrosyl-[protein] + UTP = O-(5'-uridylyl)-L-tyrosyl-[protein] + diphosphate</text>
        <dbReference type="Rhea" id="RHEA:83887"/>
        <dbReference type="Rhea" id="RHEA-COMP:10136"/>
        <dbReference type="Rhea" id="RHEA-COMP:20238"/>
        <dbReference type="ChEBI" id="CHEBI:33019"/>
        <dbReference type="ChEBI" id="CHEBI:46398"/>
        <dbReference type="ChEBI" id="CHEBI:46858"/>
        <dbReference type="ChEBI" id="CHEBI:90602"/>
    </reaction>
</comment>
<comment type="similarity">
    <text evidence="1 8">Belongs to the SELO family.</text>
</comment>
<dbReference type="GO" id="GO:0000287">
    <property type="term" value="F:magnesium ion binding"/>
    <property type="evidence" value="ECO:0007669"/>
    <property type="project" value="UniProtKB-UniRule"/>
</dbReference>
<feature type="binding site" evidence="8">
    <location>
        <position position="106"/>
    </location>
    <ligand>
        <name>ATP</name>
        <dbReference type="ChEBI" id="CHEBI:30616"/>
    </ligand>
</feature>
<feature type="binding site" evidence="8">
    <location>
        <position position="265"/>
    </location>
    <ligand>
        <name>Mg(2+)</name>
        <dbReference type="ChEBI" id="CHEBI:18420"/>
    </ligand>
</feature>
<keyword evidence="11" id="KW-1185">Reference proteome</keyword>
<comment type="catalytic activity">
    <reaction evidence="8">
        <text>L-threonyl-[protein] + ATP = 3-O-(5'-adenylyl)-L-threonyl-[protein] + diphosphate</text>
        <dbReference type="Rhea" id="RHEA:54292"/>
        <dbReference type="Rhea" id="RHEA-COMP:11060"/>
        <dbReference type="Rhea" id="RHEA-COMP:13847"/>
        <dbReference type="ChEBI" id="CHEBI:30013"/>
        <dbReference type="ChEBI" id="CHEBI:30616"/>
        <dbReference type="ChEBI" id="CHEBI:33019"/>
        <dbReference type="ChEBI" id="CHEBI:138113"/>
        <dbReference type="EC" id="2.7.7.108"/>
    </reaction>
</comment>
<feature type="binding site" evidence="8">
    <location>
        <position position="125"/>
    </location>
    <ligand>
        <name>ATP</name>
        <dbReference type="ChEBI" id="CHEBI:30616"/>
    </ligand>
</feature>
<dbReference type="PANTHER" id="PTHR32057:SF14">
    <property type="entry name" value="PROTEIN ADENYLYLTRANSFERASE SELO, MITOCHONDRIAL"/>
    <property type="match status" value="1"/>
</dbReference>
<evidence type="ECO:0000256" key="6">
    <source>
        <dbReference type="ARBA" id="ARBA00022840"/>
    </source>
</evidence>
<evidence type="ECO:0000256" key="8">
    <source>
        <dbReference type="HAMAP-Rule" id="MF_00692"/>
    </source>
</evidence>
<evidence type="ECO:0000256" key="2">
    <source>
        <dbReference type="ARBA" id="ARBA00022679"/>
    </source>
</evidence>
<keyword evidence="3 8" id="KW-0548">Nucleotidyltransferase</keyword>
<evidence type="ECO:0000256" key="7">
    <source>
        <dbReference type="ARBA" id="ARBA00022842"/>
    </source>
</evidence>
<organism evidence="10 11">
    <name type="scientific">Sphaerotilus hippei</name>
    <dbReference type="NCBI Taxonomy" id="744406"/>
    <lineage>
        <taxon>Bacteria</taxon>
        <taxon>Pseudomonadati</taxon>
        <taxon>Pseudomonadota</taxon>
        <taxon>Betaproteobacteria</taxon>
        <taxon>Burkholderiales</taxon>
        <taxon>Sphaerotilaceae</taxon>
        <taxon>Sphaerotilus</taxon>
    </lineage>
</organism>
<feature type="binding site" evidence="8">
    <location>
        <position position="188"/>
    </location>
    <ligand>
        <name>ATP</name>
        <dbReference type="ChEBI" id="CHEBI:30616"/>
    </ligand>
</feature>
<dbReference type="AlphaFoldDB" id="A0A318H3H1"/>
<feature type="binding site" evidence="8">
    <location>
        <position position="103"/>
    </location>
    <ligand>
        <name>ATP</name>
        <dbReference type="ChEBI" id="CHEBI:30616"/>
    </ligand>
</feature>
<feature type="binding site" evidence="8">
    <location>
        <position position="137"/>
    </location>
    <ligand>
        <name>ATP</name>
        <dbReference type="ChEBI" id="CHEBI:30616"/>
    </ligand>
</feature>
<feature type="region of interest" description="Disordered" evidence="9">
    <location>
        <begin position="478"/>
        <end position="501"/>
    </location>
</feature>
<comment type="cofactor">
    <cofactor evidence="8">
        <name>Mg(2+)</name>
        <dbReference type="ChEBI" id="CHEBI:18420"/>
    </cofactor>
    <cofactor evidence="8">
        <name>Mn(2+)</name>
        <dbReference type="ChEBI" id="CHEBI:29035"/>
    </cofactor>
</comment>
<keyword evidence="6 8" id="KW-0067">ATP-binding</keyword>
<name>A0A318H3H1_9BURK</name>
<reference evidence="10 11" key="1">
    <citation type="submission" date="2018-05" db="EMBL/GenBank/DDBJ databases">
        <title>Genomic Encyclopedia of Type Strains, Phase IV (KMG-IV): sequencing the most valuable type-strain genomes for metagenomic binning, comparative biology and taxonomic classification.</title>
        <authorList>
            <person name="Goeker M."/>
        </authorList>
    </citation>
    <scope>NUCLEOTIDE SEQUENCE [LARGE SCALE GENOMIC DNA]</scope>
    <source>
        <strain evidence="10 11">DSM 566</strain>
    </source>
</reference>
<keyword evidence="5 8" id="KW-0547">Nucleotide-binding</keyword>
<comment type="catalytic activity">
    <reaction evidence="8">
        <text>L-seryl-[protein] + ATP = 3-O-(5'-adenylyl)-L-seryl-[protein] + diphosphate</text>
        <dbReference type="Rhea" id="RHEA:58120"/>
        <dbReference type="Rhea" id="RHEA-COMP:9863"/>
        <dbReference type="Rhea" id="RHEA-COMP:15073"/>
        <dbReference type="ChEBI" id="CHEBI:29999"/>
        <dbReference type="ChEBI" id="CHEBI:30616"/>
        <dbReference type="ChEBI" id="CHEBI:33019"/>
        <dbReference type="ChEBI" id="CHEBI:142516"/>
        <dbReference type="EC" id="2.7.7.108"/>
    </reaction>
</comment>
<evidence type="ECO:0000256" key="5">
    <source>
        <dbReference type="ARBA" id="ARBA00022741"/>
    </source>
</evidence>
<evidence type="ECO:0000313" key="11">
    <source>
        <dbReference type="Proteomes" id="UP000247811"/>
    </source>
</evidence>
<comment type="catalytic activity">
    <reaction evidence="8">
        <text>L-seryl-[protein] + UTP = O-(5'-uridylyl)-L-seryl-[protein] + diphosphate</text>
        <dbReference type="Rhea" id="RHEA:64604"/>
        <dbReference type="Rhea" id="RHEA-COMP:9863"/>
        <dbReference type="Rhea" id="RHEA-COMP:16635"/>
        <dbReference type="ChEBI" id="CHEBI:29999"/>
        <dbReference type="ChEBI" id="CHEBI:33019"/>
        <dbReference type="ChEBI" id="CHEBI:46398"/>
        <dbReference type="ChEBI" id="CHEBI:156051"/>
    </reaction>
</comment>
<keyword evidence="4 8" id="KW-0479">Metal-binding</keyword>
<dbReference type="EC" id="2.7.7.108" evidence="8"/>
<comment type="function">
    <text evidence="8">Nucleotidyltransferase involved in the post-translational modification of proteins. It can catalyze the addition of adenosine monophosphate (AMP) or uridine monophosphate (UMP) to a protein, resulting in modifications known as AMPylation and UMPylation.</text>
</comment>
<evidence type="ECO:0000256" key="1">
    <source>
        <dbReference type="ARBA" id="ARBA00009747"/>
    </source>
</evidence>
<feature type="binding site" evidence="8">
    <location>
        <position position="195"/>
    </location>
    <ligand>
        <name>ATP</name>
        <dbReference type="ChEBI" id="CHEBI:30616"/>
    </ligand>
</feature>
<dbReference type="GO" id="GO:0070733">
    <property type="term" value="F:AMPylase activity"/>
    <property type="evidence" value="ECO:0007669"/>
    <property type="project" value="UniProtKB-EC"/>
</dbReference>
<dbReference type="OrthoDB" id="9776281at2"/>